<feature type="non-terminal residue" evidence="1">
    <location>
        <position position="1"/>
    </location>
</feature>
<comment type="caution">
    <text evidence="1">The sequence shown here is derived from an EMBL/GenBank/DDBJ whole genome shotgun (WGS) entry which is preliminary data.</text>
</comment>
<keyword evidence="2" id="KW-1185">Reference proteome</keyword>
<organism evidence="1 2">
    <name type="scientific">Cetraspora pellucida</name>
    <dbReference type="NCBI Taxonomy" id="1433469"/>
    <lineage>
        <taxon>Eukaryota</taxon>
        <taxon>Fungi</taxon>
        <taxon>Fungi incertae sedis</taxon>
        <taxon>Mucoromycota</taxon>
        <taxon>Glomeromycotina</taxon>
        <taxon>Glomeromycetes</taxon>
        <taxon>Diversisporales</taxon>
        <taxon>Gigasporaceae</taxon>
        <taxon>Cetraspora</taxon>
    </lineage>
</organism>
<reference evidence="1" key="1">
    <citation type="submission" date="2021-06" db="EMBL/GenBank/DDBJ databases">
        <authorList>
            <person name="Kallberg Y."/>
            <person name="Tangrot J."/>
            <person name="Rosling A."/>
        </authorList>
    </citation>
    <scope>NUCLEOTIDE SEQUENCE</scope>
    <source>
        <strain evidence="1">28 12/20/2015</strain>
    </source>
</reference>
<feature type="non-terminal residue" evidence="1">
    <location>
        <position position="39"/>
    </location>
</feature>
<gene>
    <name evidence="1" type="ORF">SPELUC_LOCUS17748</name>
</gene>
<proteinExistence type="predicted"/>
<dbReference type="Proteomes" id="UP000789366">
    <property type="component" value="Unassembled WGS sequence"/>
</dbReference>
<evidence type="ECO:0000313" key="2">
    <source>
        <dbReference type="Proteomes" id="UP000789366"/>
    </source>
</evidence>
<sequence>TATDLKDHFNLFGSVYKVIIETAEYNGVDKSLEQHLFTL</sequence>
<name>A0ACA9RLJ3_9GLOM</name>
<evidence type="ECO:0000313" key="1">
    <source>
        <dbReference type="EMBL" id="CAG8797331.1"/>
    </source>
</evidence>
<accession>A0ACA9RLJ3</accession>
<dbReference type="EMBL" id="CAJVPW010075728">
    <property type="protein sequence ID" value="CAG8797331.1"/>
    <property type="molecule type" value="Genomic_DNA"/>
</dbReference>
<protein>
    <submittedName>
        <fullName evidence="1">3135_t:CDS:1</fullName>
    </submittedName>
</protein>